<feature type="compositionally biased region" description="Low complexity" evidence="1">
    <location>
        <begin position="45"/>
        <end position="57"/>
    </location>
</feature>
<evidence type="ECO:0000313" key="4">
    <source>
        <dbReference type="EMBL" id="MDI2097586.1"/>
    </source>
</evidence>
<feature type="region of interest" description="Disordered" evidence="1">
    <location>
        <begin position="169"/>
        <end position="206"/>
    </location>
</feature>
<keyword evidence="2" id="KW-1133">Transmembrane helix</keyword>
<feature type="transmembrane region" description="Helical" evidence="2">
    <location>
        <begin position="21"/>
        <end position="41"/>
    </location>
</feature>
<evidence type="ECO:0000259" key="3">
    <source>
        <dbReference type="Pfam" id="PF24837"/>
    </source>
</evidence>
<accession>A0AAW6T4M7</accession>
<dbReference type="EMBL" id="JASATX010000001">
    <property type="protein sequence ID" value="MDI2097586.1"/>
    <property type="molecule type" value="Genomic_DNA"/>
</dbReference>
<comment type="caution">
    <text evidence="4">The sequence shown here is derived from an EMBL/GenBank/DDBJ whole genome shotgun (WGS) entry which is preliminary data.</text>
</comment>
<reference evidence="4 5" key="1">
    <citation type="submission" date="2023-04" db="EMBL/GenBank/DDBJ databases">
        <title>Klugiella caeni sp. nov. isolated from the sludge of biochemical tank.</title>
        <authorList>
            <person name="Geng K."/>
        </authorList>
    </citation>
    <scope>NUCLEOTIDE SEQUENCE [LARGE SCALE GENOMIC DNA]</scope>
    <source>
        <strain evidence="4 5">YN-L-19</strain>
    </source>
</reference>
<feature type="compositionally biased region" description="Low complexity" evidence="1">
    <location>
        <begin position="91"/>
        <end position="103"/>
    </location>
</feature>
<keyword evidence="2" id="KW-0472">Membrane</keyword>
<dbReference type="Proteomes" id="UP001321506">
    <property type="component" value="Unassembled WGS sequence"/>
</dbReference>
<gene>
    <name evidence="4" type="ORF">QF206_01205</name>
</gene>
<dbReference type="InterPro" id="IPR056303">
    <property type="entry name" value="AMIN-like"/>
</dbReference>
<protein>
    <recommendedName>
        <fullName evidence="3">AMIN-like domain-containing protein</fullName>
    </recommendedName>
</protein>
<proteinExistence type="predicted"/>
<sequence length="206" mass="20984">MTGDRPRKTAERDLTAQGVRAAWGILALAAVMLLGGCTGGPSPSPTSTLTPSASPSEPVAPTPTSPTLSPEPTAAPITPPPPGPSCEADWTTAPQAATQASTARVTDVRVGRHDCFDRLVIDLDRSAPGYEVRYVSAVSEEGSGRMLSLAGSAFLSVVVLAPAYDIETGKRRTSRPIGTRSPTSQGSRCSGRSGGPAASRAGPCSA</sequence>
<feature type="domain" description="AMIN-like" evidence="3">
    <location>
        <begin position="104"/>
        <end position="175"/>
    </location>
</feature>
<feature type="region of interest" description="Disordered" evidence="1">
    <location>
        <begin position="36"/>
        <end position="107"/>
    </location>
</feature>
<evidence type="ECO:0000256" key="1">
    <source>
        <dbReference type="SAM" id="MobiDB-lite"/>
    </source>
</evidence>
<feature type="compositionally biased region" description="Low complexity" evidence="1">
    <location>
        <begin position="186"/>
        <end position="206"/>
    </location>
</feature>
<dbReference type="AlphaFoldDB" id="A0AAW6T4M7"/>
<organism evidence="4 5">
    <name type="scientific">Ruicaihuangia caeni</name>
    <dbReference type="NCBI Taxonomy" id="3042517"/>
    <lineage>
        <taxon>Bacteria</taxon>
        <taxon>Bacillati</taxon>
        <taxon>Actinomycetota</taxon>
        <taxon>Actinomycetes</taxon>
        <taxon>Micrococcales</taxon>
        <taxon>Microbacteriaceae</taxon>
        <taxon>Ruicaihuangia</taxon>
    </lineage>
</organism>
<evidence type="ECO:0000313" key="5">
    <source>
        <dbReference type="Proteomes" id="UP001321506"/>
    </source>
</evidence>
<keyword evidence="2" id="KW-0812">Transmembrane</keyword>
<name>A0AAW6T4M7_9MICO</name>
<feature type="compositionally biased region" description="Low complexity" evidence="1">
    <location>
        <begin position="65"/>
        <end position="76"/>
    </location>
</feature>
<keyword evidence="5" id="KW-1185">Reference proteome</keyword>
<dbReference type="Pfam" id="PF24837">
    <property type="entry name" value="AMIN-like"/>
    <property type="match status" value="1"/>
</dbReference>
<evidence type="ECO:0000256" key="2">
    <source>
        <dbReference type="SAM" id="Phobius"/>
    </source>
</evidence>